<evidence type="ECO:0000313" key="1">
    <source>
        <dbReference type="EMBL" id="KKM20314.1"/>
    </source>
</evidence>
<sequence>MIAGHRWEYQSDMFLHECVGLPWGGVESYQWCIGCGCRITDEELYISKLSMDSVLLLLDIIASKKGFEPIQSGTLQDLKFRKLHDSKESR</sequence>
<gene>
    <name evidence="1" type="ORF">LCGC14_1646690</name>
</gene>
<proteinExistence type="predicted"/>
<dbReference type="EMBL" id="LAZR01013792">
    <property type="protein sequence ID" value="KKM20314.1"/>
    <property type="molecule type" value="Genomic_DNA"/>
</dbReference>
<dbReference type="AlphaFoldDB" id="A0A0F9IKI5"/>
<comment type="caution">
    <text evidence="1">The sequence shown here is derived from an EMBL/GenBank/DDBJ whole genome shotgun (WGS) entry which is preliminary data.</text>
</comment>
<accession>A0A0F9IKI5</accession>
<protein>
    <submittedName>
        <fullName evidence="1">Uncharacterized protein</fullName>
    </submittedName>
</protein>
<name>A0A0F9IKI5_9ZZZZ</name>
<reference evidence="1" key="1">
    <citation type="journal article" date="2015" name="Nature">
        <title>Complex archaea that bridge the gap between prokaryotes and eukaryotes.</title>
        <authorList>
            <person name="Spang A."/>
            <person name="Saw J.H."/>
            <person name="Jorgensen S.L."/>
            <person name="Zaremba-Niedzwiedzka K."/>
            <person name="Martijn J."/>
            <person name="Lind A.E."/>
            <person name="van Eijk R."/>
            <person name="Schleper C."/>
            <person name="Guy L."/>
            <person name="Ettema T.J."/>
        </authorList>
    </citation>
    <scope>NUCLEOTIDE SEQUENCE</scope>
</reference>
<organism evidence="1">
    <name type="scientific">marine sediment metagenome</name>
    <dbReference type="NCBI Taxonomy" id="412755"/>
    <lineage>
        <taxon>unclassified sequences</taxon>
        <taxon>metagenomes</taxon>
        <taxon>ecological metagenomes</taxon>
    </lineage>
</organism>